<dbReference type="InterPro" id="IPR002893">
    <property type="entry name" value="Znf_MYND"/>
</dbReference>
<dbReference type="EMBL" id="AGNL01048268">
    <property type="protein sequence ID" value="EJK45755.1"/>
    <property type="molecule type" value="Genomic_DNA"/>
</dbReference>
<dbReference type="Gene3D" id="6.10.140.2220">
    <property type="match status" value="1"/>
</dbReference>
<dbReference type="PANTHER" id="PTHR11102:SF160">
    <property type="entry name" value="ERAD-ASSOCIATED E3 UBIQUITIN-PROTEIN LIGASE COMPONENT HRD3"/>
    <property type="match status" value="1"/>
</dbReference>
<dbReference type="PROSITE" id="PS01360">
    <property type="entry name" value="ZF_MYND_1"/>
    <property type="match status" value="1"/>
</dbReference>
<evidence type="ECO:0000256" key="4">
    <source>
        <dbReference type="ARBA" id="ARBA00038101"/>
    </source>
</evidence>
<dbReference type="OrthoDB" id="432970at2759"/>
<name>K0R1G2_THAOC</name>
<dbReference type="InterPro" id="IPR050767">
    <property type="entry name" value="Sel1_AlgK"/>
</dbReference>
<evidence type="ECO:0000259" key="6">
    <source>
        <dbReference type="PROSITE" id="PS50865"/>
    </source>
</evidence>
<dbReference type="SMART" id="SM00671">
    <property type="entry name" value="SEL1"/>
    <property type="match status" value="3"/>
</dbReference>
<evidence type="ECO:0000256" key="5">
    <source>
        <dbReference type="PROSITE-ProRule" id="PRU00134"/>
    </source>
</evidence>
<evidence type="ECO:0000313" key="8">
    <source>
        <dbReference type="Proteomes" id="UP000266841"/>
    </source>
</evidence>
<sequence length="320" mass="35402">MSGIPVSVETCANCGKVSGNAVKLKNCMACRLVKYCSVGCQKAHRKQHKKACKRRVAELKDEQLYSQGLERSEDAFCPLCTLPIALPMNENSGFNECCMKRVCRGCVLAAQKSGMFDTCPFCRAKMARDNASALDMARVRAEKKDPAAIEFLGSKYYFGTYGLKKNVPRGIELFTEAAELGSIDAHVKLGQAYLYGIGVAQDNAKGVHHFELAAMQGSVESRHNLGCYEVQKGNHERAVRHWLISAKMGNNFSLEYVKDMFKGGVATKEQYAEALKGYQDSIEETKSPGRDEAKKVFPVRDECKTTFGKTWGFIPAGRDD</sequence>
<gene>
    <name evidence="7" type="ORF">THAOC_35610</name>
</gene>
<dbReference type="Pfam" id="PF08238">
    <property type="entry name" value="Sel1"/>
    <property type="match status" value="3"/>
</dbReference>
<keyword evidence="1" id="KW-0479">Metal-binding</keyword>
<dbReference type="SUPFAM" id="SSF144232">
    <property type="entry name" value="HIT/MYND zinc finger-like"/>
    <property type="match status" value="1"/>
</dbReference>
<dbReference type="InterPro" id="IPR006597">
    <property type="entry name" value="Sel1-like"/>
</dbReference>
<evidence type="ECO:0000256" key="2">
    <source>
        <dbReference type="ARBA" id="ARBA00022771"/>
    </source>
</evidence>
<dbReference type="SUPFAM" id="SSF57850">
    <property type="entry name" value="RING/U-box"/>
    <property type="match status" value="1"/>
</dbReference>
<reference evidence="7 8" key="1">
    <citation type="journal article" date="2012" name="Genome Biol.">
        <title>Genome and low-iron response of an oceanic diatom adapted to chronic iron limitation.</title>
        <authorList>
            <person name="Lommer M."/>
            <person name="Specht M."/>
            <person name="Roy A.S."/>
            <person name="Kraemer L."/>
            <person name="Andreson R."/>
            <person name="Gutowska M.A."/>
            <person name="Wolf J."/>
            <person name="Bergner S.V."/>
            <person name="Schilhabel M.B."/>
            <person name="Klostermeier U.C."/>
            <person name="Beiko R.G."/>
            <person name="Rosenstiel P."/>
            <person name="Hippler M."/>
            <person name="Laroche J."/>
        </authorList>
    </citation>
    <scope>NUCLEOTIDE SEQUENCE [LARGE SCALE GENOMIC DNA]</scope>
    <source>
        <strain evidence="7 8">CCMP1005</strain>
    </source>
</reference>
<keyword evidence="3" id="KW-0862">Zinc</keyword>
<dbReference type="GO" id="GO:0008270">
    <property type="term" value="F:zinc ion binding"/>
    <property type="evidence" value="ECO:0007669"/>
    <property type="project" value="UniProtKB-KW"/>
</dbReference>
<organism evidence="7 8">
    <name type="scientific">Thalassiosira oceanica</name>
    <name type="common">Marine diatom</name>
    <dbReference type="NCBI Taxonomy" id="159749"/>
    <lineage>
        <taxon>Eukaryota</taxon>
        <taxon>Sar</taxon>
        <taxon>Stramenopiles</taxon>
        <taxon>Ochrophyta</taxon>
        <taxon>Bacillariophyta</taxon>
        <taxon>Coscinodiscophyceae</taxon>
        <taxon>Thalassiosirophycidae</taxon>
        <taxon>Thalassiosirales</taxon>
        <taxon>Thalassiosiraceae</taxon>
        <taxon>Thalassiosira</taxon>
    </lineage>
</organism>
<dbReference type="AlphaFoldDB" id="K0R1G2"/>
<keyword evidence="2 5" id="KW-0863">Zinc-finger</keyword>
<keyword evidence="8" id="KW-1185">Reference proteome</keyword>
<evidence type="ECO:0000256" key="1">
    <source>
        <dbReference type="ARBA" id="ARBA00022723"/>
    </source>
</evidence>
<feature type="domain" description="MYND-type" evidence="6">
    <location>
        <begin position="11"/>
        <end position="52"/>
    </location>
</feature>
<protein>
    <recommendedName>
        <fullName evidence="6">MYND-type domain-containing protein</fullName>
    </recommendedName>
</protein>
<comment type="caution">
    <text evidence="7">The sequence shown here is derived from an EMBL/GenBank/DDBJ whole genome shotgun (WGS) entry which is preliminary data.</text>
</comment>
<dbReference type="Gene3D" id="1.25.40.10">
    <property type="entry name" value="Tetratricopeptide repeat domain"/>
    <property type="match status" value="1"/>
</dbReference>
<dbReference type="PANTHER" id="PTHR11102">
    <property type="entry name" value="SEL-1-LIKE PROTEIN"/>
    <property type="match status" value="1"/>
</dbReference>
<dbReference type="PROSITE" id="PS50865">
    <property type="entry name" value="ZF_MYND_2"/>
    <property type="match status" value="1"/>
</dbReference>
<dbReference type="InterPro" id="IPR011990">
    <property type="entry name" value="TPR-like_helical_dom_sf"/>
</dbReference>
<accession>K0R1G2</accession>
<dbReference type="SUPFAM" id="SSF81901">
    <property type="entry name" value="HCP-like"/>
    <property type="match status" value="1"/>
</dbReference>
<evidence type="ECO:0000256" key="3">
    <source>
        <dbReference type="ARBA" id="ARBA00022833"/>
    </source>
</evidence>
<proteinExistence type="inferred from homology"/>
<comment type="similarity">
    <text evidence="4">Belongs to the sel-1 family.</text>
</comment>
<dbReference type="Pfam" id="PF01753">
    <property type="entry name" value="zf-MYND"/>
    <property type="match status" value="1"/>
</dbReference>
<dbReference type="Proteomes" id="UP000266841">
    <property type="component" value="Unassembled WGS sequence"/>
</dbReference>
<evidence type="ECO:0000313" key="7">
    <source>
        <dbReference type="EMBL" id="EJK45755.1"/>
    </source>
</evidence>